<organism evidence="5 6">
    <name type="scientific">Bugula neritina</name>
    <name type="common">Brown bryozoan</name>
    <name type="synonym">Sertularia neritina</name>
    <dbReference type="NCBI Taxonomy" id="10212"/>
    <lineage>
        <taxon>Eukaryota</taxon>
        <taxon>Metazoa</taxon>
        <taxon>Spiralia</taxon>
        <taxon>Lophotrochozoa</taxon>
        <taxon>Bryozoa</taxon>
        <taxon>Gymnolaemata</taxon>
        <taxon>Cheilostomatida</taxon>
        <taxon>Flustrina</taxon>
        <taxon>Buguloidea</taxon>
        <taxon>Bugulidae</taxon>
        <taxon>Bugula</taxon>
    </lineage>
</organism>
<dbReference type="InterPro" id="IPR001030">
    <property type="entry name" value="Acoase/IPM_deHydtase_lsu_aba"/>
</dbReference>
<dbReference type="EMBL" id="VXIV02002903">
    <property type="protein sequence ID" value="KAF6022097.1"/>
    <property type="molecule type" value="Genomic_DNA"/>
</dbReference>
<evidence type="ECO:0000259" key="4">
    <source>
        <dbReference type="Pfam" id="PF00330"/>
    </source>
</evidence>
<name>A0A7J7J828_BUGNE</name>
<dbReference type="GO" id="GO:0005829">
    <property type="term" value="C:cytosol"/>
    <property type="evidence" value="ECO:0007669"/>
    <property type="project" value="TreeGrafter"/>
</dbReference>
<dbReference type="Pfam" id="PF00330">
    <property type="entry name" value="Aconitase"/>
    <property type="match status" value="1"/>
</dbReference>
<comment type="caution">
    <text evidence="5">The sequence shown here is derived from an EMBL/GenBank/DDBJ whole genome shotgun (WGS) entry which is preliminary data.</text>
</comment>
<keyword evidence="6" id="KW-1185">Reference proteome</keyword>
<dbReference type="InterPro" id="IPR036008">
    <property type="entry name" value="Aconitase_4Fe-4S_dom"/>
</dbReference>
<dbReference type="Gene3D" id="3.30.499.10">
    <property type="entry name" value="Aconitase, domain 3"/>
    <property type="match status" value="1"/>
</dbReference>
<dbReference type="InterPro" id="IPR015931">
    <property type="entry name" value="Acnase/IPM_dHydase_lsu_aba_1/3"/>
</dbReference>
<feature type="domain" description="Aconitase/3-isopropylmalate dehydratase large subunit alpha/beta/alpha" evidence="4">
    <location>
        <begin position="33"/>
        <end position="172"/>
    </location>
</feature>
<evidence type="ECO:0000256" key="2">
    <source>
        <dbReference type="ARBA" id="ARBA00023004"/>
    </source>
</evidence>
<protein>
    <submittedName>
        <fullName evidence="5">Aco-2</fullName>
    </submittedName>
</protein>
<dbReference type="GO" id="GO:0046872">
    <property type="term" value="F:metal ion binding"/>
    <property type="evidence" value="ECO:0007669"/>
    <property type="project" value="UniProtKB-KW"/>
</dbReference>
<evidence type="ECO:0000313" key="5">
    <source>
        <dbReference type="EMBL" id="KAF6022097.1"/>
    </source>
</evidence>
<dbReference type="GO" id="GO:0005739">
    <property type="term" value="C:mitochondrion"/>
    <property type="evidence" value="ECO:0007669"/>
    <property type="project" value="TreeGrafter"/>
</dbReference>
<dbReference type="PANTHER" id="PTHR43160:SF3">
    <property type="entry name" value="ACONITATE HYDRATASE, MITOCHONDRIAL"/>
    <property type="match status" value="1"/>
</dbReference>
<evidence type="ECO:0000313" key="6">
    <source>
        <dbReference type="Proteomes" id="UP000593567"/>
    </source>
</evidence>
<dbReference type="GO" id="GO:0003994">
    <property type="term" value="F:aconitate hydratase activity"/>
    <property type="evidence" value="ECO:0007669"/>
    <property type="project" value="TreeGrafter"/>
</dbReference>
<dbReference type="OrthoDB" id="2224430at2759"/>
<dbReference type="GO" id="GO:0051539">
    <property type="term" value="F:4 iron, 4 sulfur cluster binding"/>
    <property type="evidence" value="ECO:0007669"/>
    <property type="project" value="TreeGrafter"/>
</dbReference>
<dbReference type="GO" id="GO:0006099">
    <property type="term" value="P:tricarboxylic acid cycle"/>
    <property type="evidence" value="ECO:0007669"/>
    <property type="project" value="TreeGrafter"/>
</dbReference>
<keyword evidence="3" id="KW-0411">Iron-sulfur</keyword>
<proteinExistence type="predicted"/>
<dbReference type="PANTHER" id="PTHR43160">
    <property type="entry name" value="ACONITATE HYDRATASE B"/>
    <property type="match status" value="1"/>
</dbReference>
<dbReference type="Proteomes" id="UP000593567">
    <property type="component" value="Unassembled WGS sequence"/>
</dbReference>
<dbReference type="AlphaFoldDB" id="A0A7J7J828"/>
<dbReference type="InterPro" id="IPR050926">
    <property type="entry name" value="Aconitase/IPM_isomerase"/>
</dbReference>
<keyword evidence="1" id="KW-0479">Metal-binding</keyword>
<accession>A0A7J7J828</accession>
<gene>
    <name evidence="5" type="ORF">EB796_019597</name>
</gene>
<dbReference type="SUPFAM" id="SSF53732">
    <property type="entry name" value="Aconitase iron-sulfur domain"/>
    <property type="match status" value="1"/>
</dbReference>
<sequence length="175" mass="19318">MQEREQIKCLYLRLHCLCKITIFTRNIRICLLGLIGSCNNSSYEDMCGAAAVARQALAKGVKAKSEFVVTPGSEQIRATIQRDNLTQVLEYKSGLPVFCLCLSIWFNVQSIVLNNACGPCIGQWNRKDVQKGEKNTIVTSYNRNFTGRNDANPATHAFVTSPELTTALALAGETL</sequence>
<evidence type="ECO:0000256" key="3">
    <source>
        <dbReference type="ARBA" id="ARBA00023014"/>
    </source>
</evidence>
<reference evidence="5" key="1">
    <citation type="submission" date="2020-06" db="EMBL/GenBank/DDBJ databases">
        <title>Draft genome of Bugula neritina, a colonial animal packing powerful symbionts and potential medicines.</title>
        <authorList>
            <person name="Rayko M."/>
        </authorList>
    </citation>
    <scope>NUCLEOTIDE SEQUENCE [LARGE SCALE GENOMIC DNA]</scope>
    <source>
        <strain evidence="5">Kwan_BN1</strain>
    </source>
</reference>
<evidence type="ECO:0000256" key="1">
    <source>
        <dbReference type="ARBA" id="ARBA00022723"/>
    </source>
</evidence>
<keyword evidence="2" id="KW-0408">Iron</keyword>